<dbReference type="Pfam" id="PF05380">
    <property type="entry name" value="Peptidase_A17"/>
    <property type="match status" value="1"/>
</dbReference>
<protein>
    <recommendedName>
        <fullName evidence="2">Integrase catalytic domain-containing protein</fullName>
    </recommendedName>
</protein>
<dbReference type="InterPro" id="IPR036397">
    <property type="entry name" value="RNaseH_sf"/>
</dbReference>
<dbReference type="InterPro" id="IPR001584">
    <property type="entry name" value="Integrase_cat-core"/>
</dbReference>
<dbReference type="InterPro" id="IPR043502">
    <property type="entry name" value="DNA/RNA_pol_sf"/>
</dbReference>
<dbReference type="PANTHER" id="PTHR47331:SF1">
    <property type="entry name" value="GAG-LIKE PROTEIN"/>
    <property type="match status" value="1"/>
</dbReference>
<dbReference type="EnsemblMetazoa" id="AALFPA23_006567.R8581">
    <property type="protein sequence ID" value="AALFPA23_006567.P8581"/>
    <property type="gene ID" value="AALFPA23_006567"/>
</dbReference>
<dbReference type="InterPro" id="IPR005312">
    <property type="entry name" value="DUF1759"/>
</dbReference>
<feature type="domain" description="Integrase catalytic" evidence="2">
    <location>
        <begin position="1327"/>
        <end position="1520"/>
    </location>
</feature>
<reference evidence="3" key="2">
    <citation type="submission" date="2025-05" db="UniProtKB">
        <authorList>
            <consortium name="EnsemblMetazoa"/>
        </authorList>
    </citation>
    <scope>IDENTIFICATION</scope>
    <source>
        <strain evidence="3">Foshan</strain>
    </source>
</reference>
<feature type="region of interest" description="Disordered" evidence="1">
    <location>
        <begin position="1633"/>
        <end position="1657"/>
    </location>
</feature>
<accession>A0ABM1Y7R9</accession>
<evidence type="ECO:0000313" key="4">
    <source>
        <dbReference type="Proteomes" id="UP000069940"/>
    </source>
</evidence>
<dbReference type="Pfam" id="PF18701">
    <property type="entry name" value="DUF5641"/>
    <property type="match status" value="1"/>
</dbReference>
<evidence type="ECO:0000256" key="1">
    <source>
        <dbReference type="SAM" id="MobiDB-lite"/>
    </source>
</evidence>
<dbReference type="InterPro" id="IPR040676">
    <property type="entry name" value="DUF5641"/>
</dbReference>
<dbReference type="Pfam" id="PF03564">
    <property type="entry name" value="DUF1759"/>
    <property type="match status" value="1"/>
</dbReference>
<dbReference type="InterPro" id="IPR008042">
    <property type="entry name" value="Retrotrans_Pao"/>
</dbReference>
<dbReference type="GeneID" id="134286889"/>
<keyword evidence="4" id="KW-1185">Reference proteome</keyword>
<dbReference type="Gene3D" id="3.30.420.10">
    <property type="entry name" value="Ribonuclease H-like superfamily/Ribonuclease H"/>
    <property type="match status" value="1"/>
</dbReference>
<reference evidence="4" key="1">
    <citation type="journal article" date="2015" name="Proc. Natl. Acad. Sci. U.S.A.">
        <title>Genome sequence of the Asian Tiger mosquito, Aedes albopictus, reveals insights into its biology, genetics, and evolution.</title>
        <authorList>
            <person name="Chen X.G."/>
            <person name="Jiang X."/>
            <person name="Gu J."/>
            <person name="Xu M."/>
            <person name="Wu Y."/>
            <person name="Deng Y."/>
            <person name="Zhang C."/>
            <person name="Bonizzoni M."/>
            <person name="Dermauw W."/>
            <person name="Vontas J."/>
            <person name="Armbruster P."/>
            <person name="Huang X."/>
            <person name="Yang Y."/>
            <person name="Zhang H."/>
            <person name="He W."/>
            <person name="Peng H."/>
            <person name="Liu Y."/>
            <person name="Wu K."/>
            <person name="Chen J."/>
            <person name="Lirakis M."/>
            <person name="Topalis P."/>
            <person name="Van Leeuwen T."/>
            <person name="Hall A.B."/>
            <person name="Jiang X."/>
            <person name="Thorpe C."/>
            <person name="Mueller R.L."/>
            <person name="Sun C."/>
            <person name="Waterhouse R.M."/>
            <person name="Yan G."/>
            <person name="Tu Z.J."/>
            <person name="Fang X."/>
            <person name="James A.A."/>
        </authorList>
    </citation>
    <scope>NUCLEOTIDE SEQUENCE [LARGE SCALE GENOMIC DNA]</scope>
    <source>
        <strain evidence="4">Foshan</strain>
    </source>
</reference>
<dbReference type="PANTHER" id="PTHR47331">
    <property type="entry name" value="PHD-TYPE DOMAIN-CONTAINING PROTEIN"/>
    <property type="match status" value="1"/>
</dbReference>
<dbReference type="CDD" id="cd01644">
    <property type="entry name" value="RT_pepA17"/>
    <property type="match status" value="1"/>
</dbReference>
<dbReference type="RefSeq" id="XP_062704569.1">
    <property type="nucleotide sequence ID" value="XM_062848585.1"/>
</dbReference>
<dbReference type="Proteomes" id="UP000069940">
    <property type="component" value="Unassembled WGS sequence"/>
</dbReference>
<dbReference type="InterPro" id="IPR012337">
    <property type="entry name" value="RNaseH-like_sf"/>
</dbReference>
<dbReference type="SUPFAM" id="SSF56672">
    <property type="entry name" value="DNA/RNA polymerases"/>
    <property type="match status" value="1"/>
</dbReference>
<dbReference type="PROSITE" id="PS50994">
    <property type="entry name" value="INTEGRASE"/>
    <property type="match status" value="1"/>
</dbReference>
<dbReference type="Pfam" id="PF00665">
    <property type="entry name" value="rve"/>
    <property type="match status" value="1"/>
</dbReference>
<evidence type="ECO:0000313" key="3">
    <source>
        <dbReference type="EnsemblMetazoa" id="AALFPA23_006567.P8581"/>
    </source>
</evidence>
<organism evidence="3 4">
    <name type="scientific">Aedes albopictus</name>
    <name type="common">Asian tiger mosquito</name>
    <name type="synonym">Stegomyia albopicta</name>
    <dbReference type="NCBI Taxonomy" id="7160"/>
    <lineage>
        <taxon>Eukaryota</taxon>
        <taxon>Metazoa</taxon>
        <taxon>Ecdysozoa</taxon>
        <taxon>Arthropoda</taxon>
        <taxon>Hexapoda</taxon>
        <taxon>Insecta</taxon>
        <taxon>Pterygota</taxon>
        <taxon>Neoptera</taxon>
        <taxon>Endopterygota</taxon>
        <taxon>Diptera</taxon>
        <taxon>Nematocera</taxon>
        <taxon>Culicoidea</taxon>
        <taxon>Culicidae</taxon>
        <taxon>Culicinae</taxon>
        <taxon>Aedini</taxon>
        <taxon>Aedes</taxon>
        <taxon>Stegomyia</taxon>
    </lineage>
</organism>
<dbReference type="Pfam" id="PF17921">
    <property type="entry name" value="Integrase_H2C2"/>
    <property type="match status" value="1"/>
</dbReference>
<dbReference type="InterPro" id="IPR041588">
    <property type="entry name" value="Integrase_H2C2"/>
</dbReference>
<sequence>MGIDRTPKKTAVDPEHLQLLIHQRGQIKGKVTKINHCLENAEDDPTLISASMLKVYGKKLEIHYAEYTEAHREVIALIPPAKMDEQDEKLDEFDALHTEALDRLERLTEYFSKPSPATTVAGGATQVVVQHHPLRAPIPSFDGGVENWPKFKAMFEDLVVSSGESSAMKLHHLDKALVGDAAGLINAKMIRDNNFAEVWKQLCEQFENKRVIVDTHIDGLMQLKPVAKGNFKDLLELTKSCERHVAGLEYQGLAVDELSGIIITKLLTSRLDDHSLQLWERRQKHGELPDYKDTLQFLKELPSQPSEFETPPLKSSAKVATEAGAVPKTVPSPNANPSCSCNHSNTTKTVMLLTAVVNLESADGELVPCRAMLDSGSQVCFVSEMIANRLMVPRESVNVPVTGIGGAKVYVRGKLVVTMQSRCSSFSTDVECLVVPKVTGIIPSVKINTSSWPIPVGVQLADPTFHTPNRIDMLIGASKFFALLKSGHIHLADGLPELHETHLGWVFSGELDNEVSNTVLAHHVSLDSLGETISRFWEVEDVSQSVKEEVESDTCEENFRSTHRRTQTGRYVVSLPFREDVAVLQDNRSVALRRFLMLERRFQKDPTLKQLYAAFIAEYEALGHCQEVDESNDDPSEGRYYLPHHAILRPTSSTTKLRVVFDASAKDTPASKSLNEVLQVGGVVQSDLLSILLRFRVHPVVFTADIAKMYRQILVAAEHTRFQRIFWRTEPNQRLRVLELLTVTYGTASAPFLATRCLVQLCKDEGSRFPIAAKIITEDCYVDDVLSGADSAEEAAEAQSQLEGLLQLGGFPIHKWSSNCPELLERIPEENREKLVRLDSTADNEVIKTLGLTWSPSSDEFLFVTRSKFPADSTETYTKRKVFSEIGRLFDPLGLVSPIIVVAKILMQKLWTAGLSWDEKLEGELLQSWLKFRDALPQMSEMKIPRRVIPSTAVAMEIHGFSDASISAYGAVLYVRNVFPDGSAELRLLCSKSRVAPIAELSIPRKELLAAQLLSRLVVKVIGSMKNRFDDVVLWSDSQIVLAWLRKPLTSLQVFVRNRVSEIVTETKDYTWKYVSTKENPADIVSKGSLPKALMCNELWWKGPSFLQAARYEIEPPEQLPDVELPELKLTPFVSAAVYNVDDLPVFAKFSSFRKLQRVIAYVERFISNCRVKDPKLRTRVRYLTVPELRRSLETIIKVVQHEVLGDEINRIENNEQCKRIASLNPVYQNGILRVGGRLKNSPVLTMTKHPYILPRHPIVDLLIRAYHLENMHVGPSSLLVILRGRFWLTEGRSAVRKITRSCVICFRARPTMTTQLMGDLPACRVTPAHPFEVTGVDYAGPVFVKQGRRKPVVEKAYIAVFVCMVTRAVHLELVSDMTTEAFIAALQRFVSRRGLPREMHSDNGSNFRGAKSELNELYKLFRSQYALDEIEGFCLSKEIAWSFIPPEAPNFGGLWEAAVKSAKYHLKRTLKDTHLTFEEYITVLTQVEAILNSRPLYATSPDPDDPEVLTPGHFLIGRPINAIAEPSYQDIAANRLGRWQFLQKLRENFWKKWKNDYLQSLQQRTKDYIRKHNLQPGMVVLLEEQNMPPLSWKLGKIVRTYPGSDELVRTVDVKIGGTVYKRPASKIAVLPIQDNHRSENASQPGGECSRPNVNGD</sequence>
<dbReference type="CDD" id="cd00303">
    <property type="entry name" value="retropepsin_like"/>
    <property type="match status" value="1"/>
</dbReference>
<name>A0ABM1Y7R9_AEDAL</name>
<dbReference type="SUPFAM" id="SSF53098">
    <property type="entry name" value="Ribonuclease H-like"/>
    <property type="match status" value="1"/>
</dbReference>
<proteinExistence type="predicted"/>
<evidence type="ECO:0000259" key="2">
    <source>
        <dbReference type="PROSITE" id="PS50994"/>
    </source>
</evidence>